<evidence type="ECO:0000313" key="2">
    <source>
        <dbReference type="EMBL" id="RJX65522.1"/>
    </source>
</evidence>
<accession>A0A419QY42</accession>
<dbReference type="OrthoDB" id="6293260at2"/>
<keyword evidence="2" id="KW-0808">Transferase</keyword>
<dbReference type="EMBL" id="RAHJ01000022">
    <property type="protein sequence ID" value="RJX65522.1"/>
    <property type="molecule type" value="Genomic_DNA"/>
</dbReference>
<evidence type="ECO:0000313" key="3">
    <source>
        <dbReference type="Proteomes" id="UP000284322"/>
    </source>
</evidence>
<dbReference type="InterPro" id="IPR000182">
    <property type="entry name" value="GNAT_dom"/>
</dbReference>
<sequence>MAEFRLDTERLILRDWRAEDWPRFWALTNTPAVMRWLGGLADEETMRAARERVEGYARDHGHTFWVVERKADGGHLSGEMLGFCGLKRASAPPNGTIEGEFEIGWRLREDAWGKGYAKEAAIASLDAAFAQFGAETVYAITIAENTDSWGLMKRFGMERRVDLDYVDTRFEKPWCDTIVYAITRQQWEENRP</sequence>
<dbReference type="InterPro" id="IPR016181">
    <property type="entry name" value="Acyl_CoA_acyltransferase"/>
</dbReference>
<dbReference type="PANTHER" id="PTHR43792">
    <property type="entry name" value="GNAT FAMILY, PUTATIVE (AFU_ORTHOLOGUE AFUA_3G00765)-RELATED-RELATED"/>
    <property type="match status" value="1"/>
</dbReference>
<dbReference type="RefSeq" id="WP_120112200.1">
    <property type="nucleotide sequence ID" value="NZ_RAHJ01000022.1"/>
</dbReference>
<comment type="caution">
    <text evidence="2">The sequence shown here is derived from an EMBL/GenBank/DDBJ whole genome shotgun (WGS) entry which is preliminary data.</text>
</comment>
<dbReference type="Gene3D" id="3.40.630.30">
    <property type="match status" value="1"/>
</dbReference>
<feature type="domain" description="N-acetyltransferase" evidence="1">
    <location>
        <begin position="11"/>
        <end position="185"/>
    </location>
</feature>
<reference evidence="2 3" key="1">
    <citation type="submission" date="2018-09" db="EMBL/GenBank/DDBJ databases">
        <title>Altererythrobacter sp.Ery1 and Ery12, the genome sequencing of novel strains in genus Alterythrobacter.</title>
        <authorList>
            <person name="Cheng H."/>
            <person name="Wu Y.-H."/>
            <person name="Fang C."/>
            <person name="Xu X.-W."/>
        </authorList>
    </citation>
    <scope>NUCLEOTIDE SEQUENCE [LARGE SCALE GENOMIC DNA]</scope>
    <source>
        <strain evidence="2 3">Ery12</strain>
    </source>
</reference>
<evidence type="ECO:0000259" key="1">
    <source>
        <dbReference type="PROSITE" id="PS51186"/>
    </source>
</evidence>
<protein>
    <submittedName>
        <fullName evidence="2">N-acetyltransferase</fullName>
    </submittedName>
</protein>
<gene>
    <name evidence="2" type="ORF">D6858_14500</name>
</gene>
<keyword evidence="3" id="KW-1185">Reference proteome</keyword>
<dbReference type="Pfam" id="PF13302">
    <property type="entry name" value="Acetyltransf_3"/>
    <property type="match status" value="1"/>
</dbReference>
<dbReference type="PROSITE" id="PS51186">
    <property type="entry name" value="GNAT"/>
    <property type="match status" value="1"/>
</dbReference>
<proteinExistence type="predicted"/>
<dbReference type="Proteomes" id="UP000284322">
    <property type="component" value="Unassembled WGS sequence"/>
</dbReference>
<organism evidence="2 3">
    <name type="scientific">Tsuneonella suprasediminis</name>
    <dbReference type="NCBI Taxonomy" id="2306996"/>
    <lineage>
        <taxon>Bacteria</taxon>
        <taxon>Pseudomonadati</taxon>
        <taxon>Pseudomonadota</taxon>
        <taxon>Alphaproteobacteria</taxon>
        <taxon>Sphingomonadales</taxon>
        <taxon>Erythrobacteraceae</taxon>
        <taxon>Tsuneonella</taxon>
    </lineage>
</organism>
<dbReference type="GO" id="GO:0016747">
    <property type="term" value="F:acyltransferase activity, transferring groups other than amino-acyl groups"/>
    <property type="evidence" value="ECO:0007669"/>
    <property type="project" value="InterPro"/>
</dbReference>
<dbReference type="InterPro" id="IPR051531">
    <property type="entry name" value="N-acetyltransferase"/>
</dbReference>
<dbReference type="AlphaFoldDB" id="A0A419QY42"/>
<name>A0A419QY42_9SPHN</name>
<dbReference type="SUPFAM" id="SSF55729">
    <property type="entry name" value="Acyl-CoA N-acyltransferases (Nat)"/>
    <property type="match status" value="1"/>
</dbReference>
<dbReference type="PANTHER" id="PTHR43792:SF1">
    <property type="entry name" value="N-ACETYLTRANSFERASE DOMAIN-CONTAINING PROTEIN"/>
    <property type="match status" value="1"/>
</dbReference>